<feature type="compositionally biased region" description="Low complexity" evidence="1">
    <location>
        <begin position="144"/>
        <end position="156"/>
    </location>
</feature>
<dbReference type="AlphaFoldDB" id="A0A9Q8LBW0"/>
<gene>
    <name evidence="2" type="ORF">CLAFUR5_03120</name>
</gene>
<dbReference type="GeneID" id="71982998"/>
<protein>
    <submittedName>
        <fullName evidence="2">Uncharacterized protein</fullName>
    </submittedName>
</protein>
<proteinExistence type="predicted"/>
<accession>A0A9Q8LBW0</accession>
<dbReference type="Proteomes" id="UP000756132">
    <property type="component" value="Chromosome 2"/>
</dbReference>
<reference evidence="2" key="2">
    <citation type="journal article" date="2022" name="Microb. Genom.">
        <title>A chromosome-scale genome assembly of the tomato pathogen Cladosporium fulvum reveals a compartmentalized genome architecture and the presence of a dispensable chromosome.</title>
        <authorList>
            <person name="Zaccaron A.Z."/>
            <person name="Chen L.H."/>
            <person name="Samaras A."/>
            <person name="Stergiopoulos I."/>
        </authorList>
    </citation>
    <scope>NUCLEOTIDE SEQUENCE</scope>
    <source>
        <strain evidence="2">Race5_Kim</strain>
    </source>
</reference>
<feature type="region of interest" description="Disordered" evidence="1">
    <location>
        <begin position="127"/>
        <end position="170"/>
    </location>
</feature>
<dbReference type="RefSeq" id="XP_047758905.1">
    <property type="nucleotide sequence ID" value="XM_047902268.1"/>
</dbReference>
<dbReference type="KEGG" id="ffu:CLAFUR5_03120"/>
<dbReference type="EMBL" id="CP090164">
    <property type="protein sequence ID" value="UJO14539.1"/>
    <property type="molecule type" value="Genomic_DNA"/>
</dbReference>
<evidence type="ECO:0000313" key="2">
    <source>
        <dbReference type="EMBL" id="UJO14539.1"/>
    </source>
</evidence>
<name>A0A9Q8LBW0_PASFU</name>
<evidence type="ECO:0000256" key="1">
    <source>
        <dbReference type="SAM" id="MobiDB-lite"/>
    </source>
</evidence>
<keyword evidence="3" id="KW-1185">Reference proteome</keyword>
<sequence length="170" mass="18488">MARDTGRPRTTSSKMPSPSGRPVLYSAPNLDIKYTVCPKSAVASNITNTYTIDINRLRDLHGDKWFDHLLYQMGWKFGNPSTHDMTIHAGGGPYCNGTLCAADVEMSNAATLDKYVFHIHFAKRPRPPPEPVRPYAFDVEEDLAPGAESASSGPSRRANDRAPSNGPGAG</sequence>
<feature type="region of interest" description="Disordered" evidence="1">
    <location>
        <begin position="1"/>
        <end position="22"/>
    </location>
</feature>
<reference evidence="2" key="1">
    <citation type="submission" date="2021-12" db="EMBL/GenBank/DDBJ databases">
        <authorList>
            <person name="Zaccaron A."/>
            <person name="Stergiopoulos I."/>
        </authorList>
    </citation>
    <scope>NUCLEOTIDE SEQUENCE</scope>
    <source>
        <strain evidence="2">Race5_Kim</strain>
    </source>
</reference>
<evidence type="ECO:0000313" key="3">
    <source>
        <dbReference type="Proteomes" id="UP000756132"/>
    </source>
</evidence>
<organism evidence="2 3">
    <name type="scientific">Passalora fulva</name>
    <name type="common">Tomato leaf mold</name>
    <name type="synonym">Cladosporium fulvum</name>
    <dbReference type="NCBI Taxonomy" id="5499"/>
    <lineage>
        <taxon>Eukaryota</taxon>
        <taxon>Fungi</taxon>
        <taxon>Dikarya</taxon>
        <taxon>Ascomycota</taxon>
        <taxon>Pezizomycotina</taxon>
        <taxon>Dothideomycetes</taxon>
        <taxon>Dothideomycetidae</taxon>
        <taxon>Mycosphaerellales</taxon>
        <taxon>Mycosphaerellaceae</taxon>
        <taxon>Fulvia</taxon>
    </lineage>
</organism>